<dbReference type="AlphaFoldDB" id="A0A0R2KDZ6"/>
<keyword evidence="1" id="KW-0472">Membrane</keyword>
<dbReference type="Gene3D" id="1.10.1760.20">
    <property type="match status" value="1"/>
</dbReference>
<evidence type="ECO:0000256" key="1">
    <source>
        <dbReference type="SAM" id="Phobius"/>
    </source>
</evidence>
<evidence type="ECO:0000313" key="2">
    <source>
        <dbReference type="EMBL" id="KRN84775.1"/>
    </source>
</evidence>
<gene>
    <name evidence="2" type="ORF">IV43_GL001032</name>
</gene>
<feature type="transmembrane region" description="Helical" evidence="1">
    <location>
        <begin position="145"/>
        <end position="174"/>
    </location>
</feature>
<dbReference type="Proteomes" id="UP000051491">
    <property type="component" value="Unassembled WGS sequence"/>
</dbReference>
<dbReference type="STRING" id="89059.LAC1533_0201"/>
<evidence type="ECO:0000313" key="3">
    <source>
        <dbReference type="Proteomes" id="UP000051491"/>
    </source>
</evidence>
<dbReference type="RefSeq" id="WP_010495266.1">
    <property type="nucleotide sequence ID" value="NZ_JQBK01000025.1"/>
</dbReference>
<feature type="transmembrane region" description="Helical" evidence="1">
    <location>
        <begin position="12"/>
        <end position="29"/>
    </location>
</feature>
<dbReference type="GO" id="GO:0016020">
    <property type="term" value="C:membrane"/>
    <property type="evidence" value="ECO:0007669"/>
    <property type="project" value="InterPro"/>
</dbReference>
<feature type="transmembrane region" description="Helical" evidence="1">
    <location>
        <begin position="41"/>
        <end position="58"/>
    </location>
</feature>
<feature type="transmembrane region" description="Helical" evidence="1">
    <location>
        <begin position="78"/>
        <end position="100"/>
    </location>
</feature>
<dbReference type="EMBL" id="JQBK01000025">
    <property type="protein sequence ID" value="KRN84775.1"/>
    <property type="molecule type" value="Genomic_DNA"/>
</dbReference>
<dbReference type="PATRIC" id="fig|89059.3.peg.1093"/>
<feature type="transmembrane region" description="Helical" evidence="1">
    <location>
        <begin position="112"/>
        <end position="133"/>
    </location>
</feature>
<keyword evidence="1" id="KW-1133">Transmembrane helix</keyword>
<protein>
    <recommendedName>
        <fullName evidence="4">Integral membrane protein</fullName>
    </recommendedName>
</protein>
<evidence type="ECO:0008006" key="4">
    <source>
        <dbReference type="Google" id="ProtNLM"/>
    </source>
</evidence>
<dbReference type="InterPro" id="IPR009825">
    <property type="entry name" value="ECF_substrate-spec-like"/>
</dbReference>
<dbReference type="Pfam" id="PF07155">
    <property type="entry name" value="ECF-ribofla_trS"/>
    <property type="match status" value="1"/>
</dbReference>
<organism evidence="2 3">
    <name type="scientific">Ligilactobacillus acidipiscis</name>
    <dbReference type="NCBI Taxonomy" id="89059"/>
    <lineage>
        <taxon>Bacteria</taxon>
        <taxon>Bacillati</taxon>
        <taxon>Bacillota</taxon>
        <taxon>Bacilli</taxon>
        <taxon>Lactobacillales</taxon>
        <taxon>Lactobacillaceae</taxon>
        <taxon>Ligilactobacillus</taxon>
    </lineage>
</organism>
<reference evidence="2 3" key="1">
    <citation type="journal article" date="2015" name="Genome Announc.">
        <title>Expanding the biotechnology potential of lactobacilli through comparative genomics of 213 strains and associated genera.</title>
        <authorList>
            <person name="Sun Z."/>
            <person name="Harris H.M."/>
            <person name="McCann A."/>
            <person name="Guo C."/>
            <person name="Argimon S."/>
            <person name="Zhang W."/>
            <person name="Yang X."/>
            <person name="Jeffery I.B."/>
            <person name="Cooney J.C."/>
            <person name="Kagawa T.F."/>
            <person name="Liu W."/>
            <person name="Song Y."/>
            <person name="Salvetti E."/>
            <person name="Wrobel A."/>
            <person name="Rasinkangas P."/>
            <person name="Parkhill J."/>
            <person name="Rea M.C."/>
            <person name="O'Sullivan O."/>
            <person name="Ritari J."/>
            <person name="Douillard F.P."/>
            <person name="Paul Ross R."/>
            <person name="Yang R."/>
            <person name="Briner A.E."/>
            <person name="Felis G.E."/>
            <person name="de Vos W.M."/>
            <person name="Barrangou R."/>
            <person name="Klaenhammer T.R."/>
            <person name="Caufield P.W."/>
            <person name="Cui Y."/>
            <person name="Zhang H."/>
            <person name="O'Toole P.W."/>
        </authorList>
    </citation>
    <scope>NUCLEOTIDE SEQUENCE [LARGE SCALE GENOMIC DNA]</scope>
    <source>
        <strain evidence="2 3">DSM 15353</strain>
    </source>
</reference>
<sequence>MIEDNKNSLRAIILTGLFAAIIYIGIWVLRIPIPALVGRPFIHFGNTLTAVAILFLGFRNGMLAGIIGLGGFDILNGYAATSWLTMVEVVVVALVITAVYKALKYTDSKRNIIIIAVIAGITKIFTTYCVSIVEALMAGSFLKAALVASFVSLPATVVNSISTAVLTPILYFFVKKVYASLRKNPNKSF</sequence>
<proteinExistence type="predicted"/>
<name>A0A0R2KDZ6_9LACO</name>
<keyword evidence="1" id="KW-0812">Transmembrane</keyword>
<accession>A0A0R2KDZ6</accession>
<comment type="caution">
    <text evidence="2">The sequence shown here is derived from an EMBL/GenBank/DDBJ whole genome shotgun (WGS) entry which is preliminary data.</text>
</comment>